<evidence type="ECO:0000256" key="6">
    <source>
        <dbReference type="ARBA" id="ARBA00022989"/>
    </source>
</evidence>
<dbReference type="SUPFAM" id="SSF48317">
    <property type="entry name" value="Acid phosphatase/Vanadium-dependent haloperoxidase"/>
    <property type="match status" value="1"/>
</dbReference>
<comment type="caution">
    <text evidence="12">The sequence shown here is derived from an EMBL/GenBank/DDBJ whole genome shotgun (WGS) entry which is preliminary data.</text>
</comment>
<evidence type="ECO:0000256" key="2">
    <source>
        <dbReference type="ARBA" id="ARBA00012374"/>
    </source>
</evidence>
<dbReference type="PANTHER" id="PTHR14969">
    <property type="entry name" value="SPHINGOSINE-1-PHOSPHATE PHOSPHOHYDROLASE"/>
    <property type="match status" value="1"/>
</dbReference>
<dbReference type="AlphaFoldDB" id="A0A3A3EFE5"/>
<keyword evidence="3" id="KW-1003">Cell membrane</keyword>
<evidence type="ECO:0000256" key="5">
    <source>
        <dbReference type="ARBA" id="ARBA00022801"/>
    </source>
</evidence>
<dbReference type="Gene3D" id="1.20.144.10">
    <property type="entry name" value="Phosphatidic acid phosphatase type 2/haloperoxidase"/>
    <property type="match status" value="1"/>
</dbReference>
<keyword evidence="7 10" id="KW-0472">Membrane</keyword>
<reference evidence="12 13" key="1">
    <citation type="submission" date="2018-09" db="EMBL/GenBank/DDBJ databases">
        <title>Identification of marine bacteria producing industrial enzymes.</title>
        <authorList>
            <person name="Cheng T.H."/>
            <person name="Saidin J."/>
            <person name="Muhd D.D."/>
            <person name="Isa M.N.M."/>
            <person name="Bakar M.F.A."/>
            <person name="Ismail N."/>
        </authorList>
    </citation>
    <scope>NUCLEOTIDE SEQUENCE [LARGE SCALE GENOMIC DNA]</scope>
    <source>
        <strain evidence="12 13">MNAD 1.6</strain>
    </source>
</reference>
<evidence type="ECO:0000256" key="3">
    <source>
        <dbReference type="ARBA" id="ARBA00022475"/>
    </source>
</evidence>
<feature type="transmembrane region" description="Helical" evidence="10">
    <location>
        <begin position="61"/>
        <end position="82"/>
    </location>
</feature>
<dbReference type="GO" id="GO:0050380">
    <property type="term" value="F:undecaprenyl-diphosphatase activity"/>
    <property type="evidence" value="ECO:0007669"/>
    <property type="project" value="UniProtKB-EC"/>
</dbReference>
<proteinExistence type="predicted"/>
<accession>A0A3A3EFE5</accession>
<dbReference type="CDD" id="cd01610">
    <property type="entry name" value="PAP2_like"/>
    <property type="match status" value="1"/>
</dbReference>
<evidence type="ECO:0000256" key="8">
    <source>
        <dbReference type="ARBA" id="ARBA00032707"/>
    </source>
</evidence>
<feature type="transmembrane region" description="Helical" evidence="10">
    <location>
        <begin position="39"/>
        <end position="55"/>
    </location>
</feature>
<evidence type="ECO:0000313" key="13">
    <source>
        <dbReference type="Proteomes" id="UP000265938"/>
    </source>
</evidence>
<evidence type="ECO:0000256" key="4">
    <source>
        <dbReference type="ARBA" id="ARBA00022692"/>
    </source>
</evidence>
<feature type="domain" description="Phosphatidic acid phosphatase type 2/haloperoxidase" evidence="11">
    <location>
        <begin position="65"/>
        <end position="172"/>
    </location>
</feature>
<evidence type="ECO:0000256" key="7">
    <source>
        <dbReference type="ARBA" id="ARBA00023136"/>
    </source>
</evidence>
<dbReference type="GO" id="GO:0005886">
    <property type="term" value="C:plasma membrane"/>
    <property type="evidence" value="ECO:0007669"/>
    <property type="project" value="UniProtKB-SubCell"/>
</dbReference>
<dbReference type="EMBL" id="QYSE01000005">
    <property type="protein sequence ID" value="RJF33755.1"/>
    <property type="molecule type" value="Genomic_DNA"/>
</dbReference>
<dbReference type="SMART" id="SM00014">
    <property type="entry name" value="acidPPc"/>
    <property type="match status" value="1"/>
</dbReference>
<feature type="transmembrane region" description="Helical" evidence="10">
    <location>
        <begin position="115"/>
        <end position="137"/>
    </location>
</feature>
<keyword evidence="6 10" id="KW-1133">Transmembrane helix</keyword>
<dbReference type="EC" id="3.6.1.27" evidence="2"/>
<gene>
    <name evidence="12" type="ORF">D4741_17555</name>
</gene>
<evidence type="ECO:0000256" key="10">
    <source>
        <dbReference type="SAM" id="Phobius"/>
    </source>
</evidence>
<organism evidence="12 13">
    <name type="scientific">Pseudoalteromonas gelatinilytica</name>
    <dbReference type="NCBI Taxonomy" id="1703256"/>
    <lineage>
        <taxon>Bacteria</taxon>
        <taxon>Pseudomonadati</taxon>
        <taxon>Pseudomonadota</taxon>
        <taxon>Gammaproteobacteria</taxon>
        <taxon>Alteromonadales</taxon>
        <taxon>Pseudoalteromonadaceae</taxon>
        <taxon>Pseudoalteromonas</taxon>
    </lineage>
</organism>
<dbReference type="InterPro" id="IPR036938">
    <property type="entry name" value="PAP2/HPO_sf"/>
</dbReference>
<dbReference type="PANTHER" id="PTHR14969:SF62">
    <property type="entry name" value="DECAPRENYLPHOSPHORYL-5-PHOSPHORIBOSE PHOSPHATASE RV3807C-RELATED"/>
    <property type="match status" value="1"/>
</dbReference>
<dbReference type="RefSeq" id="WP_119853871.1">
    <property type="nucleotide sequence ID" value="NZ_QYSE01000005.1"/>
</dbReference>
<keyword evidence="4 10" id="KW-0812">Transmembrane</keyword>
<evidence type="ECO:0000256" key="1">
    <source>
        <dbReference type="ARBA" id="ARBA00004651"/>
    </source>
</evidence>
<evidence type="ECO:0000313" key="12">
    <source>
        <dbReference type="EMBL" id="RJF33755.1"/>
    </source>
</evidence>
<evidence type="ECO:0000256" key="9">
    <source>
        <dbReference type="ARBA" id="ARBA00047594"/>
    </source>
</evidence>
<comment type="catalytic activity">
    <reaction evidence="9">
        <text>di-trans,octa-cis-undecaprenyl diphosphate + H2O = di-trans,octa-cis-undecaprenyl phosphate + phosphate + H(+)</text>
        <dbReference type="Rhea" id="RHEA:28094"/>
        <dbReference type="ChEBI" id="CHEBI:15377"/>
        <dbReference type="ChEBI" id="CHEBI:15378"/>
        <dbReference type="ChEBI" id="CHEBI:43474"/>
        <dbReference type="ChEBI" id="CHEBI:58405"/>
        <dbReference type="ChEBI" id="CHEBI:60392"/>
        <dbReference type="EC" id="3.6.1.27"/>
    </reaction>
</comment>
<name>A0A3A3EFE5_9GAMM</name>
<feature type="transmembrane region" description="Helical" evidence="10">
    <location>
        <begin position="157"/>
        <end position="176"/>
    </location>
</feature>
<sequence length="178" mass="19405">MANNILTKLAKVDEQLFLSVFNDASPIWLRRSALGLSKSGDGGLYVVLFLGFWWFTEQLHFQQLAMSILVGFAIERPIYFLAKKRIARVRPCDCLVQGAYLVPSDQFSLPSGHSAGAFVVATILTMYFPEFAVLWLMWASGVAASRVIIGVHYPADVVIGAVMGSSCAVLAVMVVGSI</sequence>
<dbReference type="Pfam" id="PF01569">
    <property type="entry name" value="PAP2"/>
    <property type="match status" value="1"/>
</dbReference>
<dbReference type="InterPro" id="IPR000326">
    <property type="entry name" value="PAP2/HPO"/>
</dbReference>
<comment type="subcellular location">
    <subcellularLocation>
        <location evidence="1">Cell membrane</location>
        <topology evidence="1">Multi-pass membrane protein</topology>
    </subcellularLocation>
</comment>
<dbReference type="Proteomes" id="UP000265938">
    <property type="component" value="Unassembled WGS sequence"/>
</dbReference>
<keyword evidence="5" id="KW-0378">Hydrolase</keyword>
<evidence type="ECO:0000259" key="11">
    <source>
        <dbReference type="SMART" id="SM00014"/>
    </source>
</evidence>
<protein>
    <recommendedName>
        <fullName evidence="2">undecaprenyl-diphosphate phosphatase</fullName>
        <ecNumber evidence="2">3.6.1.27</ecNumber>
    </recommendedName>
    <alternativeName>
        <fullName evidence="8">Undecaprenyl pyrophosphate phosphatase</fullName>
    </alternativeName>
</protein>